<comment type="caution">
    <text evidence="1">The sequence shown here is derived from an EMBL/GenBank/DDBJ whole genome shotgun (WGS) entry which is preliminary data.</text>
</comment>
<evidence type="ECO:0000313" key="2">
    <source>
        <dbReference type="Proteomes" id="UP001234297"/>
    </source>
</evidence>
<dbReference type="EMBL" id="CM056810">
    <property type="protein sequence ID" value="KAJ8645519.1"/>
    <property type="molecule type" value="Genomic_DNA"/>
</dbReference>
<name>A0ACC2MII0_PERAE</name>
<dbReference type="Proteomes" id="UP001234297">
    <property type="component" value="Chromosome 2"/>
</dbReference>
<proteinExistence type="predicted"/>
<keyword evidence="2" id="KW-1185">Reference proteome</keyword>
<gene>
    <name evidence="1" type="ORF">MRB53_007267</name>
</gene>
<protein>
    <submittedName>
        <fullName evidence="1">Uncharacterized protein</fullName>
    </submittedName>
</protein>
<evidence type="ECO:0000313" key="1">
    <source>
        <dbReference type="EMBL" id="KAJ8645519.1"/>
    </source>
</evidence>
<reference evidence="1 2" key="1">
    <citation type="journal article" date="2022" name="Hortic Res">
        <title>A haplotype resolved chromosomal level avocado genome allows analysis of novel avocado genes.</title>
        <authorList>
            <person name="Nath O."/>
            <person name="Fletcher S.J."/>
            <person name="Hayward A."/>
            <person name="Shaw L.M."/>
            <person name="Masouleh A.K."/>
            <person name="Furtado A."/>
            <person name="Henry R.J."/>
            <person name="Mitter N."/>
        </authorList>
    </citation>
    <scope>NUCLEOTIDE SEQUENCE [LARGE SCALE GENOMIC DNA]</scope>
    <source>
        <strain evidence="2">cv. Hass</strain>
    </source>
</reference>
<accession>A0ACC2MII0</accession>
<organism evidence="1 2">
    <name type="scientific">Persea americana</name>
    <name type="common">Avocado</name>
    <dbReference type="NCBI Taxonomy" id="3435"/>
    <lineage>
        <taxon>Eukaryota</taxon>
        <taxon>Viridiplantae</taxon>
        <taxon>Streptophyta</taxon>
        <taxon>Embryophyta</taxon>
        <taxon>Tracheophyta</taxon>
        <taxon>Spermatophyta</taxon>
        <taxon>Magnoliopsida</taxon>
        <taxon>Magnoliidae</taxon>
        <taxon>Laurales</taxon>
        <taxon>Lauraceae</taxon>
        <taxon>Persea</taxon>
    </lineage>
</organism>
<sequence length="98" mass="11376">MEKSAPIKEGEDQIGLLSCWARLRLRLPWKKRDGRGSKCCKLTSVLRARHPRQGGFRYDPLSYAQNFDEGDWDEESENYSRGFSSRFAVPLSKSIHDR</sequence>